<organism evidence="1 2">
    <name type="scientific">Rotaria sordida</name>
    <dbReference type="NCBI Taxonomy" id="392033"/>
    <lineage>
        <taxon>Eukaryota</taxon>
        <taxon>Metazoa</taxon>
        <taxon>Spiralia</taxon>
        <taxon>Gnathifera</taxon>
        <taxon>Rotifera</taxon>
        <taxon>Eurotatoria</taxon>
        <taxon>Bdelloidea</taxon>
        <taxon>Philodinida</taxon>
        <taxon>Philodinidae</taxon>
        <taxon>Rotaria</taxon>
    </lineage>
</organism>
<accession>A0A814J9D6</accession>
<dbReference type="Proteomes" id="UP000663854">
    <property type="component" value="Unassembled WGS sequence"/>
</dbReference>
<reference evidence="1" key="1">
    <citation type="submission" date="2021-02" db="EMBL/GenBank/DDBJ databases">
        <authorList>
            <person name="Nowell W R."/>
        </authorList>
    </citation>
    <scope>NUCLEOTIDE SEQUENCE</scope>
</reference>
<proteinExistence type="predicted"/>
<dbReference type="AlphaFoldDB" id="A0A814J9D6"/>
<comment type="caution">
    <text evidence="1">The sequence shown here is derived from an EMBL/GenBank/DDBJ whole genome shotgun (WGS) entry which is preliminary data.</text>
</comment>
<evidence type="ECO:0000313" key="1">
    <source>
        <dbReference type="EMBL" id="CAF1034391.1"/>
    </source>
</evidence>
<dbReference type="Gene3D" id="3.40.50.11350">
    <property type="match status" value="1"/>
</dbReference>
<gene>
    <name evidence="1" type="ORF">PYM288_LOCUS16312</name>
</gene>
<sequence length="480" mass="57150">MNSYDLYREAFEHRYSLLKNLHRKGSHRVKSEDHRGHSTVHRRPIQCNNVLFVFFVPPIKKNKISSQLLDYYSIVYITKWWSVDEILSMGRYQRLQTLYFSSFPIHHYCWFSSCKNIFLSSRISKKQSKVTGSYDKSLLTRIHHQPLLQQYESRHVNFVRLAKPITSPKKYLIYTCNQPCGGWGDRTRKIVGAYLLSLVLNRTFIINMTWPCPITHLLEPNFIQWNQIIKDLSKRTNLTVNNLTSSDKDYREVLLWKNIDIIYFKVKDLAYYSLLLWRDDFYRILHLQYGLHRSTLFLHTVFTLIYELLFKLKSHPQSHMNEISEKIQSKSLYCAHIRIGKNPSNPNDIIFPKREHMNTSVIKFLKNISKLNELIFISSDSDEIQLYARKQFRSRLLTIEGIIRHIDRSGRKLACDGLEKTILDFYMVSHCHAMIMSKSAFSFWANMRRLMPYENLYLYCDGIKKIRGPNDYDQYPYGRC</sequence>
<name>A0A814J9D6_9BILA</name>
<dbReference type="EMBL" id="CAJNOH010000420">
    <property type="protein sequence ID" value="CAF1034391.1"/>
    <property type="molecule type" value="Genomic_DNA"/>
</dbReference>
<evidence type="ECO:0000313" key="2">
    <source>
        <dbReference type="Proteomes" id="UP000663854"/>
    </source>
</evidence>
<protein>
    <submittedName>
        <fullName evidence="1">Uncharacterized protein</fullName>
    </submittedName>
</protein>